<sequence length="387" mass="45086">MNAELYISGMYHKLFEDFVSQDPENGCLDVVFDIKGKKLYAHKSILSVLSDTFKTMLSDRWTKKDAPIKIESFKFDDFKEFLTFIYSGNCNLSDENIVCLTDIAEFYDIEEFKIFIDSYLSKLRLSTKNIFGMIDLSTKYAFPGFDETVNGFILQRCSTILKSPEFMCQEKHVIKHIVVAYKELLTFFEHEELFKKLCQWADTQARKKLTFDDYGKEDVKNKVIKDELADMLQHVQFNQMRHRFMLNDVVSKPFLISQPNELSQLCLVNFDTITIKVTNEYGKLATASFIDNRGIYDAIQKTKYNSTSRRRYVHSSSNGTKLDLSKPNNLIKNDKIKYYLVYENFNQVFKVKNSTTIGENDYLIAGMKNENGFAITGEMMIEALRNY</sequence>
<accession>A0AC35GB13</accession>
<evidence type="ECO:0000313" key="2">
    <source>
        <dbReference type="WBParaSite" id="PS1159_v2.g3360.t1"/>
    </source>
</evidence>
<dbReference type="Proteomes" id="UP000887580">
    <property type="component" value="Unplaced"/>
</dbReference>
<evidence type="ECO:0000313" key="1">
    <source>
        <dbReference type="Proteomes" id="UP000887580"/>
    </source>
</evidence>
<proteinExistence type="predicted"/>
<name>A0AC35GB13_9BILA</name>
<dbReference type="WBParaSite" id="PS1159_v2.g3360.t1">
    <property type="protein sequence ID" value="PS1159_v2.g3360.t1"/>
    <property type="gene ID" value="PS1159_v2.g3360"/>
</dbReference>
<protein>
    <submittedName>
        <fullName evidence="2">BTB domain-containing protein</fullName>
    </submittedName>
</protein>
<reference evidence="2" key="1">
    <citation type="submission" date="2022-11" db="UniProtKB">
        <authorList>
            <consortium name="WormBaseParasite"/>
        </authorList>
    </citation>
    <scope>IDENTIFICATION</scope>
</reference>
<organism evidence="1 2">
    <name type="scientific">Panagrolaimus sp. PS1159</name>
    <dbReference type="NCBI Taxonomy" id="55785"/>
    <lineage>
        <taxon>Eukaryota</taxon>
        <taxon>Metazoa</taxon>
        <taxon>Ecdysozoa</taxon>
        <taxon>Nematoda</taxon>
        <taxon>Chromadorea</taxon>
        <taxon>Rhabditida</taxon>
        <taxon>Tylenchina</taxon>
        <taxon>Panagrolaimomorpha</taxon>
        <taxon>Panagrolaimoidea</taxon>
        <taxon>Panagrolaimidae</taxon>
        <taxon>Panagrolaimus</taxon>
    </lineage>
</organism>